<dbReference type="SMART" id="SM01034">
    <property type="entry name" value="BLUF"/>
    <property type="match status" value="1"/>
</dbReference>
<dbReference type="Pfam" id="PF04940">
    <property type="entry name" value="BLUF"/>
    <property type="match status" value="1"/>
</dbReference>
<gene>
    <name evidence="3" type="ORF">ACFQ1Z_07900</name>
</gene>
<reference evidence="4" key="1">
    <citation type="journal article" date="2019" name="Int. J. Syst. Evol. Microbiol.">
        <title>The Global Catalogue of Microorganisms (GCM) 10K type strain sequencing project: providing services to taxonomists for standard genome sequencing and annotation.</title>
        <authorList>
            <consortium name="The Broad Institute Genomics Platform"/>
            <consortium name="The Broad Institute Genome Sequencing Center for Infectious Disease"/>
            <person name="Wu L."/>
            <person name="Ma J."/>
        </authorList>
    </citation>
    <scope>NUCLEOTIDE SEQUENCE [LARGE SCALE GENOMIC DNA]</scope>
    <source>
        <strain evidence="4">CCUG 58412</strain>
    </source>
</reference>
<dbReference type="Pfam" id="PF00563">
    <property type="entry name" value="EAL"/>
    <property type="match status" value="1"/>
</dbReference>
<dbReference type="InterPro" id="IPR035919">
    <property type="entry name" value="EAL_sf"/>
</dbReference>
<dbReference type="CDD" id="cd01948">
    <property type="entry name" value="EAL"/>
    <property type="match status" value="1"/>
</dbReference>
<dbReference type="Gene3D" id="3.20.20.450">
    <property type="entry name" value="EAL domain"/>
    <property type="match status" value="1"/>
</dbReference>
<dbReference type="SMART" id="SM00052">
    <property type="entry name" value="EAL"/>
    <property type="match status" value="1"/>
</dbReference>
<protein>
    <submittedName>
        <fullName evidence="3">EAL domain-containing protein</fullName>
    </submittedName>
</protein>
<dbReference type="PANTHER" id="PTHR33121:SF15">
    <property type="entry name" value="BLUE LIGHT- AND TEMPERATURE-REGULATED ANTIREPRESSOR BLUF"/>
    <property type="match status" value="1"/>
</dbReference>
<comment type="caution">
    <text evidence="3">The sequence shown here is derived from an EMBL/GenBank/DDBJ whole genome shotgun (WGS) entry which is preliminary data.</text>
</comment>
<dbReference type="EMBL" id="JBHTKB010000001">
    <property type="protein sequence ID" value="MFD0913466.1"/>
    <property type="molecule type" value="Genomic_DNA"/>
</dbReference>
<evidence type="ECO:0000259" key="1">
    <source>
        <dbReference type="PROSITE" id="PS50883"/>
    </source>
</evidence>
<dbReference type="InterPro" id="IPR001633">
    <property type="entry name" value="EAL_dom"/>
</dbReference>
<dbReference type="Gene3D" id="3.30.70.100">
    <property type="match status" value="1"/>
</dbReference>
<keyword evidence="4" id="KW-1185">Reference proteome</keyword>
<dbReference type="SUPFAM" id="SSF141868">
    <property type="entry name" value="EAL domain-like"/>
    <property type="match status" value="1"/>
</dbReference>
<dbReference type="RefSeq" id="WP_379056835.1">
    <property type="nucleotide sequence ID" value="NZ_JBHTKB010000001.1"/>
</dbReference>
<dbReference type="InterPro" id="IPR036046">
    <property type="entry name" value="Acylphosphatase-like_dom_sf"/>
</dbReference>
<dbReference type="PANTHER" id="PTHR33121">
    <property type="entry name" value="CYCLIC DI-GMP PHOSPHODIESTERASE PDEF"/>
    <property type="match status" value="1"/>
</dbReference>
<evidence type="ECO:0000259" key="2">
    <source>
        <dbReference type="PROSITE" id="PS50925"/>
    </source>
</evidence>
<organism evidence="3 4">
    <name type="scientific">Methylophilus luteus</name>
    <dbReference type="NCBI Taxonomy" id="640108"/>
    <lineage>
        <taxon>Bacteria</taxon>
        <taxon>Pseudomonadati</taxon>
        <taxon>Pseudomonadota</taxon>
        <taxon>Betaproteobacteria</taxon>
        <taxon>Nitrosomonadales</taxon>
        <taxon>Methylophilaceae</taxon>
        <taxon>Methylophilus</taxon>
    </lineage>
</organism>
<accession>A0ABW3F9K5</accession>
<name>A0ABW3F9K5_9PROT</name>
<dbReference type="Proteomes" id="UP001597128">
    <property type="component" value="Unassembled WGS sequence"/>
</dbReference>
<dbReference type="InterPro" id="IPR007024">
    <property type="entry name" value="BLUF_domain"/>
</dbReference>
<proteinExistence type="predicted"/>
<dbReference type="PROSITE" id="PS50925">
    <property type="entry name" value="BLUF"/>
    <property type="match status" value="1"/>
</dbReference>
<dbReference type="SUPFAM" id="SSF54975">
    <property type="entry name" value="Acylphosphatase/BLUF domain-like"/>
    <property type="match status" value="1"/>
</dbReference>
<sequence length="406" mass="45260">MFTILVYKSRVQIDMSASDVYQLVKAAAVKNANRDISGVLLFDGDYFLQYLEGPDGEIRDLYNSISMDSRHRKIVKLMEDQSPTRRFGVWYMHAIDVNTLHGDDLNEILSQGASFQPVNLGLPSHDRVLKMITAFASASWTDNDSHFEPENWEFQIKPSQFNAVVNTKNAAPCQFAFQPILNPISGEVSSIEALIRSQSGGPPSDCFKGLSPEDLYLFDLESKQYAFELASQMNLGKCKLSVNLLPMSLVRIPNAVERLLSYITDVGLVPQQVIVEITEEESITNFEDFQSALKSLRSAGISVAIDDFGAGFAGLTLLSRFQPEKLKIDRQIIDGVHYDGPKQAIVKAIIECAHSLGITIIAEGVETVEEWCWLQSVGVDLFQGYLFARPKLNGTPDIQWPVLKQV</sequence>
<evidence type="ECO:0000313" key="4">
    <source>
        <dbReference type="Proteomes" id="UP001597128"/>
    </source>
</evidence>
<feature type="domain" description="BLUF" evidence="2">
    <location>
        <begin position="2"/>
        <end position="93"/>
    </location>
</feature>
<dbReference type="InterPro" id="IPR050706">
    <property type="entry name" value="Cyclic-di-GMP_PDE-like"/>
</dbReference>
<evidence type="ECO:0000313" key="3">
    <source>
        <dbReference type="EMBL" id="MFD0913466.1"/>
    </source>
</evidence>
<feature type="domain" description="EAL" evidence="1">
    <location>
        <begin position="153"/>
        <end position="404"/>
    </location>
</feature>
<dbReference type="PROSITE" id="PS50883">
    <property type="entry name" value="EAL"/>
    <property type="match status" value="1"/>
</dbReference>